<keyword evidence="7" id="KW-1185">Reference proteome</keyword>
<dbReference type="Proteomes" id="UP000321049">
    <property type="component" value="Unassembled WGS sequence"/>
</dbReference>
<feature type="DNA-binding region" description="H-T-H motif" evidence="4">
    <location>
        <begin position="33"/>
        <end position="52"/>
    </location>
</feature>
<evidence type="ECO:0000313" key="6">
    <source>
        <dbReference type="EMBL" id="GEL98858.1"/>
    </source>
</evidence>
<dbReference type="AlphaFoldDB" id="A0A511JLH9"/>
<proteinExistence type="predicted"/>
<evidence type="ECO:0000256" key="4">
    <source>
        <dbReference type="PROSITE-ProRule" id="PRU00335"/>
    </source>
</evidence>
<evidence type="ECO:0000313" key="7">
    <source>
        <dbReference type="Proteomes" id="UP000321049"/>
    </source>
</evidence>
<evidence type="ECO:0000259" key="5">
    <source>
        <dbReference type="PROSITE" id="PS50977"/>
    </source>
</evidence>
<dbReference type="SUPFAM" id="SSF46689">
    <property type="entry name" value="Homeodomain-like"/>
    <property type="match status" value="1"/>
</dbReference>
<comment type="caution">
    <text evidence="6">The sequence shown here is derived from an EMBL/GenBank/DDBJ whole genome shotgun (WGS) entry which is preliminary data.</text>
</comment>
<name>A0A511JLH9_9CELL</name>
<protein>
    <recommendedName>
        <fullName evidence="5">HTH tetR-type domain-containing protein</fullName>
    </recommendedName>
</protein>
<dbReference type="PRINTS" id="PR00455">
    <property type="entry name" value="HTHTETR"/>
</dbReference>
<dbReference type="PANTHER" id="PTHR30055">
    <property type="entry name" value="HTH-TYPE TRANSCRIPTIONAL REGULATOR RUTR"/>
    <property type="match status" value="1"/>
</dbReference>
<dbReference type="OrthoDB" id="9805134at2"/>
<dbReference type="Pfam" id="PF00440">
    <property type="entry name" value="TetR_N"/>
    <property type="match status" value="1"/>
</dbReference>
<dbReference type="InterPro" id="IPR009057">
    <property type="entry name" value="Homeodomain-like_sf"/>
</dbReference>
<gene>
    <name evidence="6" type="ORF">CTE05_24050</name>
</gene>
<organism evidence="6 7">
    <name type="scientific">Cellulomonas terrae</name>
    <dbReference type="NCBI Taxonomy" id="311234"/>
    <lineage>
        <taxon>Bacteria</taxon>
        <taxon>Bacillati</taxon>
        <taxon>Actinomycetota</taxon>
        <taxon>Actinomycetes</taxon>
        <taxon>Micrococcales</taxon>
        <taxon>Cellulomonadaceae</taxon>
        <taxon>Cellulomonas</taxon>
    </lineage>
</organism>
<keyword evidence="2 4" id="KW-0238">DNA-binding</keyword>
<dbReference type="InterPro" id="IPR049484">
    <property type="entry name" value="Rv0078-like_C"/>
</dbReference>
<dbReference type="Pfam" id="PF21351">
    <property type="entry name" value="TetR_C_41"/>
    <property type="match status" value="1"/>
</dbReference>
<dbReference type="RefSeq" id="WP_146846407.1">
    <property type="nucleotide sequence ID" value="NZ_BJWH01000012.1"/>
</dbReference>
<accession>A0A511JLH9</accession>
<dbReference type="PANTHER" id="PTHR30055:SF234">
    <property type="entry name" value="HTH-TYPE TRANSCRIPTIONAL REGULATOR BETI"/>
    <property type="match status" value="1"/>
</dbReference>
<dbReference type="EMBL" id="BJWH01000012">
    <property type="protein sequence ID" value="GEL98858.1"/>
    <property type="molecule type" value="Genomic_DNA"/>
</dbReference>
<dbReference type="GO" id="GO:0000976">
    <property type="term" value="F:transcription cis-regulatory region binding"/>
    <property type="evidence" value="ECO:0007669"/>
    <property type="project" value="TreeGrafter"/>
</dbReference>
<keyword evidence="1" id="KW-0805">Transcription regulation</keyword>
<feature type="domain" description="HTH tetR-type" evidence="5">
    <location>
        <begin position="10"/>
        <end position="70"/>
    </location>
</feature>
<evidence type="ECO:0000256" key="1">
    <source>
        <dbReference type="ARBA" id="ARBA00023015"/>
    </source>
</evidence>
<dbReference type="PROSITE" id="PS50977">
    <property type="entry name" value="HTH_TETR_2"/>
    <property type="match status" value="1"/>
</dbReference>
<dbReference type="InterPro" id="IPR001647">
    <property type="entry name" value="HTH_TetR"/>
</dbReference>
<evidence type="ECO:0000256" key="3">
    <source>
        <dbReference type="ARBA" id="ARBA00023163"/>
    </source>
</evidence>
<dbReference type="GO" id="GO:0003700">
    <property type="term" value="F:DNA-binding transcription factor activity"/>
    <property type="evidence" value="ECO:0007669"/>
    <property type="project" value="TreeGrafter"/>
</dbReference>
<keyword evidence="3" id="KW-0804">Transcription</keyword>
<dbReference type="InterPro" id="IPR050109">
    <property type="entry name" value="HTH-type_TetR-like_transc_reg"/>
</dbReference>
<evidence type="ECO:0000256" key="2">
    <source>
        <dbReference type="ARBA" id="ARBA00023125"/>
    </source>
</evidence>
<sequence length="194" mass="20297">MARATKEQSELTAAQIRATARRLFADLGYADVSLDRVAELAGVTRGAVYHHYGSKVGLFTAVVDDAQSVVATAVADAAPDDGWPAIEAGSIAFMRAVVDPAVRRILLVDAPAVLGWTTWRELDAAHSGRLLTEGLGALDDLAIDPAAADALLNGAMNEAALWIAAGGDAALAEQGVLRMIRALRRGPDEDAPRT</sequence>
<dbReference type="Gene3D" id="1.10.357.10">
    <property type="entry name" value="Tetracycline Repressor, domain 2"/>
    <property type="match status" value="1"/>
</dbReference>
<reference evidence="6 7" key="1">
    <citation type="submission" date="2019-07" db="EMBL/GenBank/DDBJ databases">
        <title>Whole genome shotgun sequence of Cellulomonas terrae NBRC 100819.</title>
        <authorList>
            <person name="Hosoyama A."/>
            <person name="Uohara A."/>
            <person name="Ohji S."/>
            <person name="Ichikawa N."/>
        </authorList>
    </citation>
    <scope>NUCLEOTIDE SEQUENCE [LARGE SCALE GENOMIC DNA]</scope>
    <source>
        <strain evidence="6 7">NBRC 100819</strain>
    </source>
</reference>